<reference evidence="2 3" key="1">
    <citation type="submission" date="2017-09" db="EMBL/GenBank/DDBJ databases">
        <title>Depth-based differentiation of microbial function through sediment-hosted aquifers and enrichment of novel symbionts in the deep terrestrial subsurface.</title>
        <authorList>
            <person name="Probst A.J."/>
            <person name="Ladd B."/>
            <person name="Jarett J.K."/>
            <person name="Geller-Mcgrath D.E."/>
            <person name="Sieber C.M."/>
            <person name="Emerson J.B."/>
            <person name="Anantharaman K."/>
            <person name="Thomas B.C."/>
            <person name="Malmstrom R."/>
            <person name="Stieglmeier M."/>
            <person name="Klingl A."/>
            <person name="Woyke T."/>
            <person name="Ryan C.M."/>
            <person name="Banfield J.F."/>
        </authorList>
    </citation>
    <scope>NUCLEOTIDE SEQUENCE [LARGE SCALE GENOMIC DNA]</scope>
    <source>
        <strain evidence="2">CG10_big_fil_rev_8_21_14_0_10_37_15</strain>
    </source>
</reference>
<dbReference type="Proteomes" id="UP000230208">
    <property type="component" value="Unassembled WGS sequence"/>
</dbReference>
<name>A0A2H0R6G6_9BACT</name>
<keyword evidence="1" id="KW-0472">Membrane</keyword>
<protein>
    <submittedName>
        <fullName evidence="2">Uncharacterized protein</fullName>
    </submittedName>
</protein>
<accession>A0A2H0R6G6</accession>
<proteinExistence type="predicted"/>
<keyword evidence="1" id="KW-0812">Transmembrane</keyword>
<keyword evidence="1" id="KW-1133">Transmembrane helix</keyword>
<gene>
    <name evidence="2" type="ORF">COV30_00185</name>
</gene>
<dbReference type="EMBL" id="PCXP01000002">
    <property type="protein sequence ID" value="PIR42108.1"/>
    <property type="molecule type" value="Genomic_DNA"/>
</dbReference>
<organism evidence="2 3">
    <name type="scientific">Candidatus Yanofskybacteria bacterium CG10_big_fil_rev_8_21_14_0_10_37_15</name>
    <dbReference type="NCBI Taxonomy" id="1975097"/>
    <lineage>
        <taxon>Bacteria</taxon>
        <taxon>Candidatus Yanofskyibacteriota</taxon>
    </lineage>
</organism>
<comment type="caution">
    <text evidence="2">The sequence shown here is derived from an EMBL/GenBank/DDBJ whole genome shotgun (WGS) entry which is preliminary data.</text>
</comment>
<evidence type="ECO:0000313" key="3">
    <source>
        <dbReference type="Proteomes" id="UP000230208"/>
    </source>
</evidence>
<feature type="transmembrane region" description="Helical" evidence="1">
    <location>
        <begin position="171"/>
        <end position="193"/>
    </location>
</feature>
<evidence type="ECO:0000256" key="1">
    <source>
        <dbReference type="SAM" id="Phobius"/>
    </source>
</evidence>
<evidence type="ECO:0000313" key="2">
    <source>
        <dbReference type="EMBL" id="PIR42108.1"/>
    </source>
</evidence>
<dbReference type="AlphaFoldDB" id="A0A2H0R6G6"/>
<sequence length="197" mass="22997">MYLKKRGLTMFFSAKADDYDYTVHNSSGIVGIDKEGKRHLISEEEYQKAHPEHSTVGCKECIFVSDKQNIFVFNIDRQLKQTAGYDPVFVGKFTMPRWVGHSGFYLFKCKRCHQVCVDYVHGNNPRIGCSFCEFGHYLNPIDHAEILKREGYNFTEKDVEYYKKYIKQPSLAKFIFVRISILCVLAVIFYLMVRILS</sequence>